<feature type="domain" description="HTH asnC-type" evidence="4">
    <location>
        <begin position="9"/>
        <end position="70"/>
    </location>
</feature>
<dbReference type="InterPro" id="IPR011991">
    <property type="entry name" value="ArsR-like_HTH"/>
</dbReference>
<reference evidence="5 6" key="1">
    <citation type="submission" date="2017-01" db="EMBL/GenBank/DDBJ databases">
        <title>Pseudomonas psychrotolerans genome sequencing and assembly.</title>
        <authorList>
            <person name="Vyas B."/>
            <person name="Mayilraj S."/>
        </authorList>
    </citation>
    <scope>NUCLEOTIDE SEQUENCE [LARGE SCALE GENOMIC DNA]</scope>
    <source>
        <strain evidence="5 6">SDS18</strain>
    </source>
</reference>
<evidence type="ECO:0000256" key="3">
    <source>
        <dbReference type="ARBA" id="ARBA00023163"/>
    </source>
</evidence>
<keyword evidence="2" id="KW-0238">DNA-binding</keyword>
<dbReference type="SUPFAM" id="SSF46785">
    <property type="entry name" value="Winged helix' DNA-binding domain"/>
    <property type="match status" value="1"/>
</dbReference>
<dbReference type="CDD" id="cd00090">
    <property type="entry name" value="HTH_ARSR"/>
    <property type="match status" value="1"/>
</dbReference>
<keyword evidence="1" id="KW-0805">Transcription regulation</keyword>
<dbReference type="PANTHER" id="PTHR30154:SF34">
    <property type="entry name" value="TRANSCRIPTIONAL REGULATOR AZLB"/>
    <property type="match status" value="1"/>
</dbReference>
<dbReference type="InterPro" id="IPR019887">
    <property type="entry name" value="Tscrpt_reg_AsnC/Lrp_C"/>
</dbReference>
<accession>A0ABX3IQV5</accession>
<dbReference type="PROSITE" id="PS50956">
    <property type="entry name" value="HTH_ASNC_2"/>
    <property type="match status" value="1"/>
</dbReference>
<sequence>MPTVNRAKLDDASLRILDALQQNAELSNAELAEIAGLSTSPCWRRVADMKEHGVLRGAVTLVDPAALGLAINVFVHVSLKLQDKQSLEVFTDAIKERPEVMECYLMSGEADFMLRVVSEDLAKYQTLLLDCLTTIPVVASIRSSFALSQVKYTTALPTNHLRGRAAGSRR</sequence>
<dbReference type="InterPro" id="IPR000485">
    <property type="entry name" value="AsnC-type_HTH_dom"/>
</dbReference>
<dbReference type="InterPro" id="IPR011008">
    <property type="entry name" value="Dimeric_a/b-barrel"/>
</dbReference>
<dbReference type="SUPFAM" id="SSF54909">
    <property type="entry name" value="Dimeric alpha+beta barrel"/>
    <property type="match status" value="1"/>
</dbReference>
<dbReference type="Pfam" id="PF13412">
    <property type="entry name" value="HTH_24"/>
    <property type="match status" value="1"/>
</dbReference>
<dbReference type="Proteomes" id="UP000189310">
    <property type="component" value="Unassembled WGS sequence"/>
</dbReference>
<dbReference type="Pfam" id="PF01037">
    <property type="entry name" value="AsnC_trans_reg"/>
    <property type="match status" value="1"/>
</dbReference>
<dbReference type="EMBL" id="MTLN01000008">
    <property type="protein sequence ID" value="ONN70731.1"/>
    <property type="molecule type" value="Genomic_DNA"/>
</dbReference>
<evidence type="ECO:0000313" key="5">
    <source>
        <dbReference type="EMBL" id="ONN70731.1"/>
    </source>
</evidence>
<dbReference type="InterPro" id="IPR019888">
    <property type="entry name" value="Tscrpt_reg_AsnC-like"/>
</dbReference>
<evidence type="ECO:0000313" key="6">
    <source>
        <dbReference type="Proteomes" id="UP000189310"/>
    </source>
</evidence>
<evidence type="ECO:0000256" key="1">
    <source>
        <dbReference type="ARBA" id="ARBA00023015"/>
    </source>
</evidence>
<dbReference type="InterPro" id="IPR036390">
    <property type="entry name" value="WH_DNA-bd_sf"/>
</dbReference>
<protein>
    <submittedName>
        <fullName evidence="5">AsnC family transcriptional regulator</fullName>
    </submittedName>
</protein>
<dbReference type="InterPro" id="IPR036388">
    <property type="entry name" value="WH-like_DNA-bd_sf"/>
</dbReference>
<dbReference type="Gene3D" id="3.30.70.920">
    <property type="match status" value="1"/>
</dbReference>
<organism evidence="5 6">
    <name type="scientific">Pseudomonas oryzihabitans</name>
    <dbReference type="NCBI Taxonomy" id="47885"/>
    <lineage>
        <taxon>Bacteria</taxon>
        <taxon>Pseudomonadati</taxon>
        <taxon>Pseudomonadota</taxon>
        <taxon>Gammaproteobacteria</taxon>
        <taxon>Pseudomonadales</taxon>
        <taxon>Pseudomonadaceae</taxon>
        <taxon>Pseudomonas</taxon>
    </lineage>
</organism>
<evidence type="ECO:0000256" key="2">
    <source>
        <dbReference type="ARBA" id="ARBA00023125"/>
    </source>
</evidence>
<dbReference type="Gene3D" id="1.10.10.10">
    <property type="entry name" value="Winged helix-like DNA-binding domain superfamily/Winged helix DNA-binding domain"/>
    <property type="match status" value="1"/>
</dbReference>
<proteinExistence type="predicted"/>
<comment type="caution">
    <text evidence="5">The sequence shown here is derived from an EMBL/GenBank/DDBJ whole genome shotgun (WGS) entry which is preliminary data.</text>
</comment>
<name>A0ABX3IQV5_9PSED</name>
<keyword evidence="3" id="KW-0804">Transcription</keyword>
<dbReference type="PRINTS" id="PR00033">
    <property type="entry name" value="HTHASNC"/>
</dbReference>
<dbReference type="SMART" id="SM00344">
    <property type="entry name" value="HTH_ASNC"/>
    <property type="match status" value="1"/>
</dbReference>
<keyword evidence="6" id="KW-1185">Reference proteome</keyword>
<dbReference type="PANTHER" id="PTHR30154">
    <property type="entry name" value="LEUCINE-RESPONSIVE REGULATORY PROTEIN"/>
    <property type="match status" value="1"/>
</dbReference>
<gene>
    <name evidence="5" type="ORF">BVL52_17345</name>
</gene>
<evidence type="ECO:0000259" key="4">
    <source>
        <dbReference type="PROSITE" id="PS50956"/>
    </source>
</evidence>